<dbReference type="Proteomes" id="UP000297407">
    <property type="component" value="Unassembled WGS sequence"/>
</dbReference>
<comment type="caution">
    <text evidence="3">The sequence shown here is derived from an EMBL/GenBank/DDBJ whole genome shotgun (WGS) entry which is preliminary data.</text>
</comment>
<evidence type="ECO:0000313" key="3">
    <source>
        <dbReference type="EMBL" id="TGD56762.1"/>
    </source>
</evidence>
<protein>
    <recommendedName>
        <fullName evidence="5">Lipoprotein</fullName>
    </recommendedName>
</protein>
<reference evidence="3 4" key="1">
    <citation type="submission" date="2019-04" db="EMBL/GenBank/DDBJ databases">
        <title>Flavobacterium sp. strain DS2-A Genome sequencing and assembly.</title>
        <authorList>
            <person name="Kim I."/>
        </authorList>
    </citation>
    <scope>NUCLEOTIDE SEQUENCE [LARGE SCALE GENOMIC DNA]</scope>
    <source>
        <strain evidence="3 4">DS2-A</strain>
    </source>
</reference>
<name>A0A4Z0L5B4_9FLAO</name>
<dbReference type="EMBL" id="SRLH01000009">
    <property type="protein sequence ID" value="TGD56762.1"/>
    <property type="molecule type" value="Genomic_DNA"/>
</dbReference>
<proteinExistence type="predicted"/>
<feature type="region of interest" description="Disordered" evidence="1">
    <location>
        <begin position="211"/>
        <end position="262"/>
    </location>
</feature>
<dbReference type="OrthoDB" id="1190041at2"/>
<organism evidence="3 4">
    <name type="scientific">Flavobacterium humi</name>
    <dbReference type="NCBI Taxonomy" id="2562683"/>
    <lineage>
        <taxon>Bacteria</taxon>
        <taxon>Pseudomonadati</taxon>
        <taxon>Bacteroidota</taxon>
        <taxon>Flavobacteriia</taxon>
        <taxon>Flavobacteriales</taxon>
        <taxon>Flavobacteriaceae</taxon>
        <taxon>Flavobacterium</taxon>
    </lineage>
</organism>
<accession>A0A4Z0L5B4</accession>
<dbReference type="AlphaFoldDB" id="A0A4Z0L5B4"/>
<evidence type="ECO:0000313" key="4">
    <source>
        <dbReference type="Proteomes" id="UP000297407"/>
    </source>
</evidence>
<dbReference type="PROSITE" id="PS51257">
    <property type="entry name" value="PROKAR_LIPOPROTEIN"/>
    <property type="match status" value="1"/>
</dbReference>
<keyword evidence="4" id="KW-1185">Reference proteome</keyword>
<feature type="chain" id="PRO_5021496393" description="Lipoprotein" evidence="2">
    <location>
        <begin position="26"/>
        <end position="513"/>
    </location>
</feature>
<evidence type="ECO:0008006" key="5">
    <source>
        <dbReference type="Google" id="ProtNLM"/>
    </source>
</evidence>
<feature type="signal peptide" evidence="2">
    <location>
        <begin position="1"/>
        <end position="25"/>
    </location>
</feature>
<evidence type="ECO:0000256" key="2">
    <source>
        <dbReference type="SAM" id="SignalP"/>
    </source>
</evidence>
<gene>
    <name evidence="3" type="ORF">E4635_15075</name>
</gene>
<keyword evidence="2" id="KW-0732">Signal</keyword>
<sequence>MKKAILLKISMCFALLTLMSCEKDADIQLENDQNLRVTEKSFDELTQDLKFKSAIAKVLKKANINSRTAMENQYGFSIADLPAKVITSESTTSYTLLIERDNQSESYFENLVIKVNSQNSISASILKYTPTKITAYPQHNSFTFEGTRSLTSIEVNSHSFESKPENNYVTQGCLEITTIMCNWGGTEHPAGHNCTQTYPVTMSFCWDDPESDSGGGDYSGGDTSGNGSGGDYSGGGGAGDTSGGNGTNDPIEGDTSEINDPMMTSPISPNLGSPQAILTSQTNAYINTLPNNLTSLVQVNNFIFPAILNLVTQDGLNTQTKEIIRNALLKFKKLEQFQSSTMTTDELIKFKKSIFQFLISHPDYDFEIDNSLTAQNSLNLDSMNEFESFLDSCEEESTNFEYIQNQSQKTAKVKLAMVGPLGGINFNIIQNISPSYSVENVTSTCYGFTLAFSWAQTGFDKAIVNNNAIINVYGDINYNVFMEGLGTVWTQPKQIRVKTNTTNGQIISATTIK</sequence>
<evidence type="ECO:0000256" key="1">
    <source>
        <dbReference type="SAM" id="MobiDB-lite"/>
    </source>
</evidence>
<feature type="compositionally biased region" description="Gly residues" evidence="1">
    <location>
        <begin position="213"/>
        <end position="246"/>
    </location>
</feature>
<dbReference type="RefSeq" id="WP_135527534.1">
    <property type="nucleotide sequence ID" value="NZ_SRLH01000009.1"/>
</dbReference>